<evidence type="ECO:0000313" key="5">
    <source>
        <dbReference type="Proteomes" id="UP000604381"/>
    </source>
</evidence>
<dbReference type="EMBL" id="JADHEI010000028">
    <property type="protein sequence ID" value="MBF2734981.1"/>
    <property type="molecule type" value="Genomic_DNA"/>
</dbReference>
<dbReference type="PANTHER" id="PTHR44196:SF1">
    <property type="entry name" value="DEHYDROGENASE_REDUCTASE SDR FAMILY MEMBER 7B"/>
    <property type="match status" value="1"/>
</dbReference>
<evidence type="ECO:0000256" key="3">
    <source>
        <dbReference type="RuleBase" id="RU000363"/>
    </source>
</evidence>
<protein>
    <submittedName>
        <fullName evidence="4">SDR family NAD(P)-dependent oxidoreductase</fullName>
    </submittedName>
</protein>
<dbReference type="Pfam" id="PF00106">
    <property type="entry name" value="adh_short"/>
    <property type="match status" value="1"/>
</dbReference>
<dbReference type="Gene3D" id="3.40.50.720">
    <property type="entry name" value="NAD(P)-binding Rossmann-like Domain"/>
    <property type="match status" value="1"/>
</dbReference>
<dbReference type="InterPro" id="IPR036291">
    <property type="entry name" value="NAD(P)-bd_dom_sf"/>
</dbReference>
<dbReference type="GO" id="GO:0016020">
    <property type="term" value="C:membrane"/>
    <property type="evidence" value="ECO:0007669"/>
    <property type="project" value="TreeGrafter"/>
</dbReference>
<dbReference type="PRINTS" id="PR00081">
    <property type="entry name" value="GDHRDH"/>
</dbReference>
<reference evidence="4" key="1">
    <citation type="submission" date="2020-10" db="EMBL/GenBank/DDBJ databases">
        <title>An improved Amphimedon queenslandica hologenome assembly reveals how three proteobacterial symbionts can extend the metabolic phenotypic of their marine sponge host.</title>
        <authorList>
            <person name="Degnan B."/>
            <person name="Degnan S."/>
            <person name="Xiang X."/>
        </authorList>
    </citation>
    <scope>NUCLEOTIDE SEQUENCE</scope>
    <source>
        <strain evidence="4">AqS2</strain>
    </source>
</reference>
<accession>A0A930Y2K1</accession>
<evidence type="ECO:0000256" key="2">
    <source>
        <dbReference type="ARBA" id="ARBA00023002"/>
    </source>
</evidence>
<name>A0A930Y2K1_9GAMM</name>
<proteinExistence type="inferred from homology"/>
<gene>
    <name evidence="4" type="ORF">ISN26_02665</name>
</gene>
<dbReference type="AlphaFoldDB" id="A0A930Y2K1"/>
<comment type="similarity">
    <text evidence="1 3">Belongs to the short-chain dehydrogenases/reductases (SDR) family.</text>
</comment>
<dbReference type="Proteomes" id="UP000604381">
    <property type="component" value="Unassembled WGS sequence"/>
</dbReference>
<dbReference type="CDD" id="cd05233">
    <property type="entry name" value="SDR_c"/>
    <property type="match status" value="1"/>
</dbReference>
<keyword evidence="2" id="KW-0560">Oxidoreductase</keyword>
<dbReference type="PANTHER" id="PTHR44196">
    <property type="entry name" value="DEHYDROGENASE/REDUCTASE SDR FAMILY MEMBER 7B"/>
    <property type="match status" value="1"/>
</dbReference>
<evidence type="ECO:0000256" key="1">
    <source>
        <dbReference type="ARBA" id="ARBA00006484"/>
    </source>
</evidence>
<dbReference type="SUPFAM" id="SSF51735">
    <property type="entry name" value="NAD(P)-binding Rossmann-fold domains"/>
    <property type="match status" value="1"/>
</dbReference>
<evidence type="ECO:0000313" key="4">
    <source>
        <dbReference type="EMBL" id="MBF2734981.1"/>
    </source>
</evidence>
<keyword evidence="5" id="KW-1185">Reference proteome</keyword>
<dbReference type="InterPro" id="IPR002347">
    <property type="entry name" value="SDR_fam"/>
</dbReference>
<dbReference type="GO" id="GO:0016491">
    <property type="term" value="F:oxidoreductase activity"/>
    <property type="evidence" value="ECO:0007669"/>
    <property type="project" value="UniProtKB-KW"/>
</dbReference>
<dbReference type="PRINTS" id="PR00080">
    <property type="entry name" value="SDRFAMILY"/>
</dbReference>
<organism evidence="4 5">
    <name type="scientific">Candidatus Amphirhobacter heronislandensis</name>
    <dbReference type="NCBI Taxonomy" id="1732024"/>
    <lineage>
        <taxon>Bacteria</taxon>
        <taxon>Pseudomonadati</taxon>
        <taxon>Pseudomonadota</taxon>
        <taxon>Gammaproteobacteria</taxon>
        <taxon>Candidatus Tethybacterales</taxon>
        <taxon>Candidatus Tethybacteraceae</taxon>
        <taxon>Candidatus Amphirhobacter</taxon>
    </lineage>
</organism>
<comment type="caution">
    <text evidence="4">The sequence shown here is derived from an EMBL/GenBank/DDBJ whole genome shotgun (WGS) entry which is preliminary data.</text>
</comment>
<sequence>MEAGRPKALVTGASAGIGKEAAAALARAGYAVTAAARRRELVEELAAALRAEGHAAEALALDVADLGAARTAVQEAGPFAALINNAGIIGPLAPLAEADPDEFARCLAVNLAGAWNMAAAVLPGMAAAGGGAIINLSSGAADAPVEGLAAYCASKAGLAMLTRAVDLEHGEAGVFCCGLRPGMAATAMQDEIRASGVDNRIARVAKDQLLDPGIAARAAVYLVKERPTRWRGAEPDVRDPQFQQDAGL</sequence>